<keyword evidence="1" id="KW-0472">Membrane</keyword>
<dbReference type="RefSeq" id="WP_168775287.1">
    <property type="nucleotide sequence ID" value="NZ_JAABNR010000011.1"/>
</dbReference>
<evidence type="ECO:0000313" key="3">
    <source>
        <dbReference type="Proteomes" id="UP001193501"/>
    </source>
</evidence>
<evidence type="ECO:0000313" key="2">
    <source>
        <dbReference type="EMBL" id="NBZ88472.1"/>
    </source>
</evidence>
<evidence type="ECO:0000256" key="1">
    <source>
        <dbReference type="SAM" id="Phobius"/>
    </source>
</evidence>
<dbReference type="Proteomes" id="UP001193501">
    <property type="component" value="Unassembled WGS sequence"/>
</dbReference>
<proteinExistence type="predicted"/>
<feature type="transmembrane region" description="Helical" evidence="1">
    <location>
        <begin position="18"/>
        <end position="37"/>
    </location>
</feature>
<organism evidence="2 3">
    <name type="scientific">Stagnihabitans tardus</name>
    <dbReference type="NCBI Taxonomy" id="2699202"/>
    <lineage>
        <taxon>Bacteria</taxon>
        <taxon>Pseudomonadati</taxon>
        <taxon>Pseudomonadota</taxon>
        <taxon>Alphaproteobacteria</taxon>
        <taxon>Rhodobacterales</taxon>
        <taxon>Paracoccaceae</taxon>
        <taxon>Stagnihabitans</taxon>
    </lineage>
</organism>
<gene>
    <name evidence="2" type="ORF">GV832_12840</name>
</gene>
<keyword evidence="3" id="KW-1185">Reference proteome</keyword>
<feature type="transmembrane region" description="Helical" evidence="1">
    <location>
        <begin position="57"/>
        <end position="80"/>
    </location>
</feature>
<accession>A0AAE4YB71</accession>
<dbReference type="AlphaFoldDB" id="A0AAE4YB71"/>
<keyword evidence="1" id="KW-0812">Transmembrane</keyword>
<protein>
    <submittedName>
        <fullName evidence="2">Uncharacterized protein</fullName>
    </submittedName>
</protein>
<dbReference type="EMBL" id="JAABNR010000011">
    <property type="protein sequence ID" value="NBZ88472.1"/>
    <property type="molecule type" value="Genomic_DNA"/>
</dbReference>
<reference evidence="2" key="1">
    <citation type="submission" date="2020-01" db="EMBL/GenBank/DDBJ databases">
        <authorList>
            <person name="Chen W.-M."/>
        </authorList>
    </citation>
    <scope>NUCLEOTIDE SEQUENCE</scope>
    <source>
        <strain evidence="2">CYK-10</strain>
    </source>
</reference>
<keyword evidence="1" id="KW-1133">Transmembrane helix</keyword>
<comment type="caution">
    <text evidence="2">The sequence shown here is derived from an EMBL/GenBank/DDBJ whole genome shotgun (WGS) entry which is preliminary data.</text>
</comment>
<name>A0AAE4YB71_9RHOB</name>
<sequence length="187" mass="21246">MEGPLSDLPISFRENRKFAALATGIAGAVGLVPLWYYHVLATHGWTLIFHVKGAPTLFLIAPVLVLGCLWMLMWSARALIFAPVFLEVREEGLWFWRLGLIPWSAIGATSLEAYETKVSTQVVFLYIKIKGLQKRIRALPRLARYKWRLISALNPRSASLWLNCRRFRLPPIDVQATIEAHRPKATP</sequence>